<feature type="region of interest" description="Disordered" evidence="1">
    <location>
        <begin position="33"/>
        <end position="60"/>
    </location>
</feature>
<proteinExistence type="predicted"/>
<name>A0A812DM17_ACAPH</name>
<feature type="compositionally biased region" description="Basic residues" evidence="1">
    <location>
        <begin position="47"/>
        <end position="60"/>
    </location>
</feature>
<feature type="region of interest" description="Disordered" evidence="1">
    <location>
        <begin position="112"/>
        <end position="158"/>
    </location>
</feature>
<feature type="compositionally biased region" description="Polar residues" evidence="1">
    <location>
        <begin position="37"/>
        <end position="46"/>
    </location>
</feature>
<accession>A0A812DM17</accession>
<feature type="region of interest" description="Disordered" evidence="1">
    <location>
        <begin position="72"/>
        <end position="93"/>
    </location>
</feature>
<evidence type="ECO:0000313" key="3">
    <source>
        <dbReference type="Proteomes" id="UP000597762"/>
    </source>
</evidence>
<sequence>MPLRAHYGSPATANEGLLLLLPRDFTHVVPRKAQCGSPATANGRPSTNRRHLPHGSRSTGCRRRLLCCRRRRRRRRRPTLPVRRATGPSVRPSVRPAALSFIISPNFADRCRGGRRASGYGKRRPPSEGTTHLPSKAHYGSPATVNEGHRRTFGTSSG</sequence>
<dbReference type="EMBL" id="CAHIKZ030003685">
    <property type="protein sequence ID" value="CAE1303123.1"/>
    <property type="molecule type" value="Genomic_DNA"/>
</dbReference>
<protein>
    <submittedName>
        <fullName evidence="2">Uncharacterized protein</fullName>
    </submittedName>
</protein>
<dbReference type="AlphaFoldDB" id="A0A812DM17"/>
<comment type="caution">
    <text evidence="2">The sequence shown here is derived from an EMBL/GenBank/DDBJ whole genome shotgun (WGS) entry which is preliminary data.</text>
</comment>
<organism evidence="2 3">
    <name type="scientific">Acanthosepion pharaonis</name>
    <name type="common">Pharaoh cuttlefish</name>
    <name type="synonym">Sepia pharaonis</name>
    <dbReference type="NCBI Taxonomy" id="158019"/>
    <lineage>
        <taxon>Eukaryota</taxon>
        <taxon>Metazoa</taxon>
        <taxon>Spiralia</taxon>
        <taxon>Lophotrochozoa</taxon>
        <taxon>Mollusca</taxon>
        <taxon>Cephalopoda</taxon>
        <taxon>Coleoidea</taxon>
        <taxon>Decapodiformes</taxon>
        <taxon>Sepiida</taxon>
        <taxon>Sepiina</taxon>
        <taxon>Sepiidae</taxon>
        <taxon>Acanthosepion</taxon>
    </lineage>
</organism>
<keyword evidence="3" id="KW-1185">Reference proteome</keyword>
<gene>
    <name evidence="2" type="ORF">SPHA_55382</name>
</gene>
<evidence type="ECO:0000256" key="1">
    <source>
        <dbReference type="SAM" id="MobiDB-lite"/>
    </source>
</evidence>
<evidence type="ECO:0000313" key="2">
    <source>
        <dbReference type="EMBL" id="CAE1303123.1"/>
    </source>
</evidence>
<reference evidence="2" key="1">
    <citation type="submission" date="2021-01" db="EMBL/GenBank/DDBJ databases">
        <authorList>
            <person name="Li R."/>
            <person name="Bekaert M."/>
        </authorList>
    </citation>
    <scope>NUCLEOTIDE SEQUENCE</scope>
    <source>
        <strain evidence="2">Farmed</strain>
    </source>
</reference>
<dbReference type="Proteomes" id="UP000597762">
    <property type="component" value="Unassembled WGS sequence"/>
</dbReference>